<reference evidence="1 2" key="1">
    <citation type="journal article" date="2016" name="Nat. Commun.">
        <title>Thousands of microbial genomes shed light on interconnected biogeochemical processes in an aquifer system.</title>
        <authorList>
            <person name="Anantharaman K."/>
            <person name="Brown C.T."/>
            <person name="Hug L.A."/>
            <person name="Sharon I."/>
            <person name="Castelle C.J."/>
            <person name="Probst A.J."/>
            <person name="Thomas B.C."/>
            <person name="Singh A."/>
            <person name="Wilkins M.J."/>
            <person name="Karaoz U."/>
            <person name="Brodie E.L."/>
            <person name="Williams K.H."/>
            <person name="Hubbard S.S."/>
            <person name="Banfield J.F."/>
        </authorList>
    </citation>
    <scope>NUCLEOTIDE SEQUENCE [LARGE SCALE GENOMIC DNA]</scope>
</reference>
<evidence type="ECO:0000313" key="1">
    <source>
        <dbReference type="EMBL" id="OGJ01236.1"/>
    </source>
</evidence>
<dbReference type="PANTHER" id="PTHR34573:SF1">
    <property type="entry name" value="VITAMIN K EPOXIDE REDUCTASE DOMAIN-CONTAINING PROTEIN"/>
    <property type="match status" value="1"/>
</dbReference>
<evidence type="ECO:0000313" key="2">
    <source>
        <dbReference type="Proteomes" id="UP000178645"/>
    </source>
</evidence>
<protein>
    <recommendedName>
        <fullName evidence="3">Thioredoxin domain-containing protein</fullName>
    </recommendedName>
</protein>
<dbReference type="InterPro" id="IPR036249">
    <property type="entry name" value="Thioredoxin-like_sf"/>
</dbReference>
<gene>
    <name evidence="1" type="ORF">A3G53_03745</name>
</gene>
<name>A0A1F6Y4G4_9BACT</name>
<proteinExistence type="predicted"/>
<evidence type="ECO:0008006" key="3">
    <source>
        <dbReference type="Google" id="ProtNLM"/>
    </source>
</evidence>
<dbReference type="AlphaFoldDB" id="A0A1F6Y4G4"/>
<dbReference type="PANTHER" id="PTHR34573">
    <property type="entry name" value="VKC DOMAIN-CONTAINING PROTEIN"/>
    <property type="match status" value="1"/>
</dbReference>
<dbReference type="SUPFAM" id="SSF52833">
    <property type="entry name" value="Thioredoxin-like"/>
    <property type="match status" value="1"/>
</dbReference>
<dbReference type="EMBL" id="MFVU01000031">
    <property type="protein sequence ID" value="OGJ01236.1"/>
    <property type="molecule type" value="Genomic_DNA"/>
</dbReference>
<organism evidence="1 2">
    <name type="scientific">Candidatus Nomurabacteria bacterium RIFCSPLOWO2_12_FULL_44_11</name>
    <dbReference type="NCBI Taxonomy" id="1801796"/>
    <lineage>
        <taxon>Bacteria</taxon>
        <taxon>Candidatus Nomuraibacteriota</taxon>
    </lineage>
</organism>
<dbReference type="Proteomes" id="UP000178645">
    <property type="component" value="Unassembled WGS sequence"/>
</dbReference>
<comment type="caution">
    <text evidence="1">The sequence shown here is derived from an EMBL/GenBank/DDBJ whole genome shotgun (WGS) entry which is preliminary data.</text>
</comment>
<dbReference type="Gene3D" id="3.40.30.10">
    <property type="entry name" value="Glutaredoxin"/>
    <property type="match status" value="1"/>
</dbReference>
<sequence length="126" mass="13609">MKIFSLVIVLLIVGTAATALLRGTGAPQGPGQYDEFALCLKDKGAVFYGAFWCPNCNNQKKKFGSSAKLLPYVECSLPSGKGQVQQCLDKKIESYPTWEFTDGSRLIGDTPLTQLAEKTACSLPTI</sequence>
<accession>A0A1F6Y4G4</accession>